<keyword evidence="3" id="KW-0808">Transferase</keyword>
<dbReference type="GO" id="GO:0004312">
    <property type="term" value="F:fatty acid synthase activity"/>
    <property type="evidence" value="ECO:0007669"/>
    <property type="project" value="TreeGrafter"/>
</dbReference>
<dbReference type="SUPFAM" id="SSF47336">
    <property type="entry name" value="ACP-like"/>
    <property type="match status" value="1"/>
</dbReference>
<dbReference type="Pfam" id="PF08659">
    <property type="entry name" value="KR"/>
    <property type="match status" value="1"/>
</dbReference>
<dbReference type="Gene3D" id="1.10.1200.10">
    <property type="entry name" value="ACP-like"/>
    <property type="match status" value="1"/>
</dbReference>
<evidence type="ECO:0000256" key="2">
    <source>
        <dbReference type="ARBA" id="ARBA00022553"/>
    </source>
</evidence>
<evidence type="ECO:0000313" key="9">
    <source>
        <dbReference type="EMBL" id="MXQ67881.1"/>
    </source>
</evidence>
<evidence type="ECO:0000259" key="7">
    <source>
        <dbReference type="PROSITE" id="PS50075"/>
    </source>
</evidence>
<dbReference type="InterPro" id="IPR009081">
    <property type="entry name" value="PP-bd_ACP"/>
</dbReference>
<evidence type="ECO:0000256" key="5">
    <source>
        <dbReference type="PROSITE-ProRule" id="PRU01363"/>
    </source>
</evidence>
<gene>
    <name evidence="9" type="ORF">GQ466_28055</name>
</gene>
<dbReference type="Proteomes" id="UP000431901">
    <property type="component" value="Unassembled WGS sequence"/>
</dbReference>
<dbReference type="InterPro" id="IPR036736">
    <property type="entry name" value="ACP-like_sf"/>
</dbReference>
<dbReference type="InterPro" id="IPR016035">
    <property type="entry name" value="Acyl_Trfase/lysoPLipase"/>
</dbReference>
<dbReference type="SUPFAM" id="SSF55048">
    <property type="entry name" value="Probable ACP-binding domain of malonyl-CoA ACP transacylase"/>
    <property type="match status" value="1"/>
</dbReference>
<dbReference type="InterPro" id="IPR036291">
    <property type="entry name" value="NAD(P)-bd_dom_sf"/>
</dbReference>
<organism evidence="9 10">
    <name type="scientific">Actinomadura rayongensis</name>
    <dbReference type="NCBI Taxonomy" id="1429076"/>
    <lineage>
        <taxon>Bacteria</taxon>
        <taxon>Bacillati</taxon>
        <taxon>Actinomycetota</taxon>
        <taxon>Actinomycetes</taxon>
        <taxon>Streptosporangiales</taxon>
        <taxon>Thermomonosporaceae</taxon>
        <taxon>Actinomadura</taxon>
    </lineage>
</organism>
<dbReference type="GO" id="GO:0031177">
    <property type="term" value="F:phosphopantetheine binding"/>
    <property type="evidence" value="ECO:0007669"/>
    <property type="project" value="InterPro"/>
</dbReference>
<evidence type="ECO:0000259" key="8">
    <source>
        <dbReference type="PROSITE" id="PS52019"/>
    </source>
</evidence>
<feature type="compositionally biased region" description="Low complexity" evidence="6">
    <location>
        <begin position="464"/>
        <end position="481"/>
    </location>
</feature>
<accession>A0A6I4WDW9</accession>
<dbReference type="InterPro" id="IPR020807">
    <property type="entry name" value="PKS_DH"/>
</dbReference>
<dbReference type="SUPFAM" id="SSF51735">
    <property type="entry name" value="NAD(P)-binding Rossmann-fold domains"/>
    <property type="match status" value="2"/>
</dbReference>
<dbReference type="InterPro" id="IPR049551">
    <property type="entry name" value="PKS_DH_C"/>
</dbReference>
<name>A0A6I4WDW9_9ACTN</name>
<feature type="region of interest" description="Disordered" evidence="6">
    <location>
        <begin position="662"/>
        <end position="701"/>
    </location>
</feature>
<dbReference type="InterPro" id="IPR049552">
    <property type="entry name" value="PKS_DH_N"/>
</dbReference>
<dbReference type="InterPro" id="IPR001227">
    <property type="entry name" value="Ac_transferase_dom_sf"/>
</dbReference>
<dbReference type="PANTHER" id="PTHR43775">
    <property type="entry name" value="FATTY ACID SYNTHASE"/>
    <property type="match status" value="1"/>
</dbReference>
<dbReference type="Pfam" id="PF21089">
    <property type="entry name" value="PKS_DH_N"/>
    <property type="match status" value="1"/>
</dbReference>
<keyword evidence="10" id="KW-1185">Reference proteome</keyword>
<dbReference type="CDD" id="cd08956">
    <property type="entry name" value="KR_3_FAS_SDR_x"/>
    <property type="match status" value="1"/>
</dbReference>
<evidence type="ECO:0000313" key="10">
    <source>
        <dbReference type="Proteomes" id="UP000431901"/>
    </source>
</evidence>
<dbReference type="Gene3D" id="3.40.366.10">
    <property type="entry name" value="Malonyl-Coenzyme A Acyl Carrier Protein, domain 2"/>
    <property type="match status" value="1"/>
</dbReference>
<dbReference type="GO" id="GO:0006633">
    <property type="term" value="P:fatty acid biosynthetic process"/>
    <property type="evidence" value="ECO:0007669"/>
    <property type="project" value="TreeGrafter"/>
</dbReference>
<dbReference type="SMART" id="SM00827">
    <property type="entry name" value="PKS_AT"/>
    <property type="match status" value="1"/>
</dbReference>
<dbReference type="InterPro" id="IPR057326">
    <property type="entry name" value="KR_dom"/>
</dbReference>
<feature type="compositionally biased region" description="Pro residues" evidence="6">
    <location>
        <begin position="454"/>
        <end position="463"/>
    </location>
</feature>
<dbReference type="InterPro" id="IPR049900">
    <property type="entry name" value="PKS_mFAS_DH"/>
</dbReference>
<evidence type="ECO:0000256" key="1">
    <source>
        <dbReference type="ARBA" id="ARBA00022450"/>
    </source>
</evidence>
<protein>
    <submittedName>
        <fullName evidence="9">SDR family NAD(P)-dependent oxidoreductase</fullName>
    </submittedName>
</protein>
<dbReference type="InterPro" id="IPR055123">
    <property type="entry name" value="SpnB-like_Rossmann"/>
</dbReference>
<dbReference type="Pfam" id="PF14765">
    <property type="entry name" value="PS-DH"/>
    <property type="match status" value="1"/>
</dbReference>
<keyword evidence="2" id="KW-0597">Phosphoprotein</keyword>
<dbReference type="SMART" id="SM00823">
    <property type="entry name" value="PKS_PP"/>
    <property type="match status" value="1"/>
</dbReference>
<dbReference type="InterPro" id="IPR050091">
    <property type="entry name" value="PKS_NRPS_Biosynth_Enz"/>
</dbReference>
<dbReference type="PANTHER" id="PTHR43775:SF51">
    <property type="entry name" value="INACTIVE PHENOLPHTHIOCEROL SYNTHESIS POLYKETIDE SYNTHASE TYPE I PKS1-RELATED"/>
    <property type="match status" value="1"/>
</dbReference>
<feature type="domain" description="Carrier" evidence="7">
    <location>
        <begin position="1204"/>
        <end position="1278"/>
    </location>
</feature>
<dbReference type="SUPFAM" id="SSF52151">
    <property type="entry name" value="FabD/lysophospholipase-like"/>
    <property type="match status" value="1"/>
</dbReference>
<dbReference type="Gene3D" id="3.30.70.3290">
    <property type="match status" value="1"/>
</dbReference>
<dbReference type="InterPro" id="IPR016036">
    <property type="entry name" value="Malonyl_transacylase_ACP-bd"/>
</dbReference>
<dbReference type="Pfam" id="PF22953">
    <property type="entry name" value="SpnB_Rossmann"/>
    <property type="match status" value="1"/>
</dbReference>
<evidence type="ECO:0000256" key="6">
    <source>
        <dbReference type="SAM" id="MobiDB-lite"/>
    </source>
</evidence>
<dbReference type="OrthoDB" id="4537517at2"/>
<feature type="domain" description="PKS/mFAS DH" evidence="8">
    <location>
        <begin position="332"/>
        <end position="649"/>
    </location>
</feature>
<dbReference type="Pfam" id="PF00698">
    <property type="entry name" value="Acyl_transf_1"/>
    <property type="match status" value="1"/>
</dbReference>
<dbReference type="PROSITE" id="PS52019">
    <property type="entry name" value="PKS_MFAS_DH"/>
    <property type="match status" value="1"/>
</dbReference>
<sequence>MGRGLAAAFPVFADAFTEVCDALAPHLDRPLASVLDDEDLLNRTEYTQPALFAVSVALTRLLGAWGVRPGLLLGHSAGELAAAHVAGVLSLSDASRLVAARGRAMSALPPGRMAQLRASADEVARSLDELDSGASIAAENAPDATVVSGPAGEVERVVALWRERGRRAVRLPVAHAFHSADLDDVLAEFAAVAREVAYHPPEIPIVANLTGRPASGDALTSADYWLRQAREPVRFAPGVRLAGDKAVFLEVGPGRALTSLAAQSATAAALPTLRHDRPEPVTLVTALADLSARDVPVDWPAYFGTRPPVDLPTYAFDRPRFWLLPEPPAADPTDLGFDTANHPVLTARMETPGTLILSGHLPSGGWTSDHVVGGTPSAPGTLFLELAARACAEAGAAAIRELVLRKPLVLPQSGVALQVVVQPKDPKTQTITISSRADTGPWTVHATGTLTTTPTPPTTPGAKPPAMSSAAPTAASSTVPGAASDAISSAVQDVMPMTHPSGAMPGVTPVTLPPDAVRVDLDDAYARLAELGFAHGPAFRGLRSLWRAGDAVYAEVGAPDGVDVTGFGLHPALLDAALQGWLAAGPGRALVPFSFEDAALHTPGAGDLRVRFTPAGPDAVAITVADAADRLLLTVGSMWTRPVPPGGFRAPVRLHALTWTPATSPPPDVRQPETLDIPQADVPEVPQPEAMDTRRAEAPDVPQPQMPVLEVASPDVSVPYASVAGVPVLEVRDVGLHAAAHTALRALQDADRRLAVVTRGAVGLPGEDVTDLSGAAVWGLVRSAQVEEPGRFVLVDTDGSLDLAVALATGEPQIMIRNNVPHVPRLGALPGGGAGAFPSDGTVLVTGGTGGLGAALARHLVAAHGVRKLVLVSRRGPEAPGADELRADLAELGATAAITACDVADGAAVARLVAGIPDLAAVVHTAGVLDDGVLGSLTPGRLDPVLAAKADAARHLHDATRDRDLRAFVLFSSIAGTLGSAGQAGYAAANAYLDGLAAHRRGHGLPAVSIAWGVWARRDGMTAHLRDVDLARLRHRGLEPFSTAEGLAMFDAALASPHPAVAAIGPHHAPAHTPHRAPERVPAPAPQRAPDTASDRAPDRATSGTASGAGGGVPDRAADGTVSRVTDRALGGATDRAASSDAGWAAERAAGAGDWAAGRAAGRVEGDAARWAAERVVSGVAGDWDDPDVLRRQLAALDPEGRRRRVLDLLGRRVAEVLGHGDGDVDPDRSFRDLGFDSLTAVELRNALTTLTGAPLPATVVFEYPTPAALADHLNRTVLGTDEAVEPVRQNPEELIEAMDAEQLIEAALRGRTGPR</sequence>
<dbReference type="InterPro" id="IPR006162">
    <property type="entry name" value="Ppantetheine_attach_site"/>
</dbReference>
<evidence type="ECO:0000256" key="4">
    <source>
        <dbReference type="ARBA" id="ARBA00023315"/>
    </source>
</evidence>
<dbReference type="SMART" id="SM01294">
    <property type="entry name" value="PKS_PP_betabranch"/>
    <property type="match status" value="1"/>
</dbReference>
<reference evidence="9 10" key="1">
    <citation type="submission" date="2019-12" db="EMBL/GenBank/DDBJ databases">
        <title>Nocardia macrotermitis sp. nov. and Nocardia aurantia sp. nov., isolated from the gut of the fungus growing-termite Macrotermes natalensis.</title>
        <authorList>
            <person name="Christine B."/>
            <person name="Rene B."/>
        </authorList>
    </citation>
    <scope>NUCLEOTIDE SEQUENCE [LARGE SCALE GENOMIC DNA]</scope>
    <source>
        <strain evidence="9 10">DSM 102126</strain>
    </source>
</reference>
<dbReference type="SMART" id="SM00822">
    <property type="entry name" value="PKS_KR"/>
    <property type="match status" value="1"/>
</dbReference>
<dbReference type="InterPro" id="IPR013968">
    <property type="entry name" value="PKS_KR"/>
</dbReference>
<dbReference type="InterPro" id="IPR042104">
    <property type="entry name" value="PKS_dehydratase_sf"/>
</dbReference>
<dbReference type="EMBL" id="WUTW01000009">
    <property type="protein sequence ID" value="MXQ67881.1"/>
    <property type="molecule type" value="Genomic_DNA"/>
</dbReference>
<feature type="region of interest" description="N-terminal hotdog fold" evidence="5">
    <location>
        <begin position="332"/>
        <end position="457"/>
    </location>
</feature>
<dbReference type="PROSITE" id="PS00012">
    <property type="entry name" value="PHOSPHOPANTETHEINE"/>
    <property type="match status" value="1"/>
</dbReference>
<dbReference type="Gene3D" id="3.40.50.720">
    <property type="entry name" value="NAD(P)-binding Rossmann-like Domain"/>
    <property type="match status" value="1"/>
</dbReference>
<feature type="region of interest" description="Disordered" evidence="6">
    <location>
        <begin position="439"/>
        <end position="481"/>
    </location>
</feature>
<comment type="caution">
    <text evidence="9">The sequence shown here is derived from an EMBL/GenBank/DDBJ whole genome shotgun (WGS) entry which is preliminary data.</text>
</comment>
<keyword evidence="1" id="KW-0596">Phosphopantetheine</keyword>
<dbReference type="InterPro" id="IPR020806">
    <property type="entry name" value="PKS_PP-bd"/>
</dbReference>
<dbReference type="PROSITE" id="PS50075">
    <property type="entry name" value="CARRIER"/>
    <property type="match status" value="1"/>
</dbReference>
<feature type="region of interest" description="Disordered" evidence="6">
    <location>
        <begin position="1062"/>
        <end position="1122"/>
    </location>
</feature>
<dbReference type="InterPro" id="IPR014043">
    <property type="entry name" value="Acyl_transferase_dom"/>
</dbReference>
<dbReference type="SMART" id="SM00826">
    <property type="entry name" value="PKS_DH"/>
    <property type="match status" value="1"/>
</dbReference>
<feature type="active site" description="Proton acceptor; for dehydratase activity" evidence="5">
    <location>
        <position position="370"/>
    </location>
</feature>
<keyword evidence="4" id="KW-0012">Acyltransferase</keyword>
<dbReference type="FunFam" id="1.10.1200.10:FF:000007">
    <property type="entry name" value="Probable polyketide synthase pks17"/>
    <property type="match status" value="1"/>
</dbReference>
<dbReference type="Pfam" id="PF00550">
    <property type="entry name" value="PP-binding"/>
    <property type="match status" value="1"/>
</dbReference>
<feature type="active site" description="Proton donor; for dehydratase activity" evidence="5">
    <location>
        <position position="575"/>
    </location>
</feature>
<feature type="region of interest" description="C-terminal hotdog fold" evidence="5">
    <location>
        <begin position="516"/>
        <end position="649"/>
    </location>
</feature>
<evidence type="ECO:0000256" key="3">
    <source>
        <dbReference type="ARBA" id="ARBA00022679"/>
    </source>
</evidence>
<dbReference type="Gene3D" id="3.10.129.110">
    <property type="entry name" value="Polyketide synthase dehydratase"/>
    <property type="match status" value="1"/>
</dbReference>
<proteinExistence type="predicted"/>